<keyword evidence="1" id="KW-0732">Signal</keyword>
<dbReference type="InterPro" id="IPR042095">
    <property type="entry name" value="SUMF_sf"/>
</dbReference>
<organism evidence="3 4">
    <name type="scientific">Fuscovulum blasticum DSM 2131</name>
    <dbReference type="NCBI Taxonomy" id="1188250"/>
    <lineage>
        <taxon>Bacteria</taxon>
        <taxon>Pseudomonadati</taxon>
        <taxon>Pseudomonadota</taxon>
        <taxon>Alphaproteobacteria</taxon>
        <taxon>Rhodobacterales</taxon>
        <taxon>Paracoccaceae</taxon>
        <taxon>Pseudogemmobacter</taxon>
    </lineage>
</organism>
<sequence length="332" mass="36832">MSLGFAAGFGLMIVAAISCADRPASAQVVSHGSLPPFSVFKDCDQCPEMVVMPAGSFMMGAVPGESKDPFDIYGPVDAKDFVLRVREPDEINIIPSEHPRHQVEMDIPYAIGRNEVTHAEWMSCVADGECPYVPDHRVLTMTGYRTLGPQHPVINVSYLDVQDYVAWLNRRVGAQVYRLPTEAEWEYAARAGTDTPFAQGDELRSDQANFSRSATENLLKMPRPDIIERKAPVPVNELEAANAWGVRHMSGNVAEITLSCWTDTHLGLATDSAYLAEAEAKSPCRRVGKGGAFNTAMDGLRPAHRFRPEEDYRRAFFGFRLIRELLVQESKQ</sequence>
<protein>
    <recommendedName>
        <fullName evidence="2">Sulfatase-modifying factor enzyme-like domain-containing protein</fullName>
    </recommendedName>
</protein>
<dbReference type="SUPFAM" id="SSF56436">
    <property type="entry name" value="C-type lectin-like"/>
    <property type="match status" value="1"/>
</dbReference>
<evidence type="ECO:0000313" key="4">
    <source>
        <dbReference type="Proteomes" id="UP000241362"/>
    </source>
</evidence>
<dbReference type="EMBL" id="PZKE01000045">
    <property type="protein sequence ID" value="PTE12603.1"/>
    <property type="molecule type" value="Genomic_DNA"/>
</dbReference>
<dbReference type="Gene3D" id="3.90.1580.10">
    <property type="entry name" value="paralog of FGE (formylglycine-generating enzyme)"/>
    <property type="match status" value="1"/>
</dbReference>
<proteinExistence type="predicted"/>
<feature type="chain" id="PRO_5015625174" description="Sulfatase-modifying factor enzyme-like domain-containing protein" evidence="1">
    <location>
        <begin position="21"/>
        <end position="332"/>
    </location>
</feature>
<reference evidence="3 4" key="1">
    <citation type="submission" date="2018-03" db="EMBL/GenBank/DDBJ databases">
        <title>Rhodobacter blasticus.</title>
        <authorList>
            <person name="Meyer T.E."/>
            <person name="Miller S."/>
            <person name="Lodha T."/>
            <person name="Gandham S."/>
            <person name="Chintalapati S."/>
            <person name="Chintalapati V.R."/>
        </authorList>
    </citation>
    <scope>NUCLEOTIDE SEQUENCE [LARGE SCALE GENOMIC DNA]</scope>
    <source>
        <strain evidence="3 4">DSM 2131</strain>
    </source>
</reference>
<evidence type="ECO:0000259" key="2">
    <source>
        <dbReference type="Pfam" id="PF03781"/>
    </source>
</evidence>
<dbReference type="InterPro" id="IPR005532">
    <property type="entry name" value="SUMF_dom"/>
</dbReference>
<name>A0A2T4J419_FUSBL</name>
<dbReference type="RefSeq" id="WP_107674925.1">
    <property type="nucleotide sequence ID" value="NZ_PZKE01000045.1"/>
</dbReference>
<evidence type="ECO:0000313" key="3">
    <source>
        <dbReference type="EMBL" id="PTE12603.1"/>
    </source>
</evidence>
<dbReference type="AlphaFoldDB" id="A0A2T4J419"/>
<dbReference type="Pfam" id="PF03781">
    <property type="entry name" value="FGE-sulfatase"/>
    <property type="match status" value="1"/>
</dbReference>
<gene>
    <name evidence="3" type="ORF">C5F44_17520</name>
</gene>
<evidence type="ECO:0000256" key="1">
    <source>
        <dbReference type="SAM" id="SignalP"/>
    </source>
</evidence>
<dbReference type="GO" id="GO:0120147">
    <property type="term" value="F:formylglycine-generating oxidase activity"/>
    <property type="evidence" value="ECO:0007669"/>
    <property type="project" value="TreeGrafter"/>
</dbReference>
<dbReference type="InterPro" id="IPR051043">
    <property type="entry name" value="Sulfatase_Mod_Factor_Kinase"/>
</dbReference>
<dbReference type="PANTHER" id="PTHR23150">
    <property type="entry name" value="SULFATASE MODIFYING FACTOR 1, 2"/>
    <property type="match status" value="1"/>
</dbReference>
<keyword evidence="4" id="KW-1185">Reference proteome</keyword>
<accession>A0A2T4J419</accession>
<feature type="domain" description="Sulfatase-modifying factor enzyme-like" evidence="2">
    <location>
        <begin position="45"/>
        <end position="323"/>
    </location>
</feature>
<dbReference type="PANTHER" id="PTHR23150:SF35">
    <property type="entry name" value="BLL6746 PROTEIN"/>
    <property type="match status" value="1"/>
</dbReference>
<dbReference type="Proteomes" id="UP000241362">
    <property type="component" value="Unassembled WGS sequence"/>
</dbReference>
<feature type="signal peptide" evidence="1">
    <location>
        <begin position="1"/>
        <end position="20"/>
    </location>
</feature>
<comment type="caution">
    <text evidence="3">The sequence shown here is derived from an EMBL/GenBank/DDBJ whole genome shotgun (WGS) entry which is preliminary data.</text>
</comment>
<dbReference type="InterPro" id="IPR016187">
    <property type="entry name" value="CTDL_fold"/>
</dbReference>